<feature type="domain" description="HTH hxlR-type" evidence="4">
    <location>
        <begin position="1"/>
        <end position="86"/>
    </location>
</feature>
<evidence type="ECO:0000313" key="5">
    <source>
        <dbReference type="EMBL" id="MPY48159.1"/>
    </source>
</evidence>
<keyword evidence="2" id="KW-0238">DNA-binding</keyword>
<evidence type="ECO:0000256" key="3">
    <source>
        <dbReference type="ARBA" id="ARBA00023163"/>
    </source>
</evidence>
<dbReference type="EMBL" id="VMNX01000010">
    <property type="protein sequence ID" value="MPY48159.1"/>
    <property type="molecule type" value="Genomic_DNA"/>
</dbReference>
<keyword evidence="1" id="KW-0805">Transcription regulation</keyword>
<reference evidence="5 6" key="1">
    <citation type="submission" date="2019-09" db="EMBL/GenBank/DDBJ databases">
        <authorList>
            <person name="Duangmal K."/>
            <person name="Teo W.F.A."/>
            <person name="Lipun K."/>
        </authorList>
    </citation>
    <scope>NUCLEOTIDE SEQUENCE [LARGE SCALE GENOMIC DNA]</scope>
    <source>
        <strain evidence="5 6">K1PN6</strain>
    </source>
</reference>
<dbReference type="Proteomes" id="UP000373149">
    <property type="component" value="Unassembled WGS sequence"/>
</dbReference>
<accession>A0A5N8WLL2</accession>
<organism evidence="5 6">
    <name type="scientific">Streptomyces acidicola</name>
    <dbReference type="NCBI Taxonomy" id="2596892"/>
    <lineage>
        <taxon>Bacteria</taxon>
        <taxon>Bacillati</taxon>
        <taxon>Actinomycetota</taxon>
        <taxon>Actinomycetes</taxon>
        <taxon>Kitasatosporales</taxon>
        <taxon>Streptomycetaceae</taxon>
        <taxon>Streptomyces</taxon>
    </lineage>
</organism>
<dbReference type="GO" id="GO:0003677">
    <property type="term" value="F:DNA binding"/>
    <property type="evidence" value="ECO:0007669"/>
    <property type="project" value="UniProtKB-KW"/>
</dbReference>
<dbReference type="InterPro" id="IPR036390">
    <property type="entry name" value="WH_DNA-bd_sf"/>
</dbReference>
<dbReference type="PANTHER" id="PTHR33204:SF18">
    <property type="entry name" value="TRANSCRIPTIONAL REGULATORY PROTEIN"/>
    <property type="match status" value="1"/>
</dbReference>
<dbReference type="SUPFAM" id="SSF46785">
    <property type="entry name" value="Winged helix' DNA-binding domain"/>
    <property type="match status" value="1"/>
</dbReference>
<keyword evidence="6" id="KW-1185">Reference proteome</keyword>
<dbReference type="AlphaFoldDB" id="A0A5N8WLL2"/>
<evidence type="ECO:0000313" key="6">
    <source>
        <dbReference type="Proteomes" id="UP000373149"/>
    </source>
</evidence>
<evidence type="ECO:0000256" key="2">
    <source>
        <dbReference type="ARBA" id="ARBA00023125"/>
    </source>
</evidence>
<dbReference type="InterPro" id="IPR036388">
    <property type="entry name" value="WH-like_DNA-bd_sf"/>
</dbReference>
<name>A0A5N8WLL2_9ACTN</name>
<dbReference type="RefSeq" id="WP_322619870.1">
    <property type="nucleotide sequence ID" value="NZ_VMNX01000010.1"/>
</dbReference>
<dbReference type="PANTHER" id="PTHR33204">
    <property type="entry name" value="TRANSCRIPTIONAL REGULATOR, MARR FAMILY"/>
    <property type="match status" value="1"/>
</dbReference>
<comment type="caution">
    <text evidence="5">The sequence shown here is derived from an EMBL/GenBank/DDBJ whole genome shotgun (WGS) entry which is preliminary data.</text>
</comment>
<evidence type="ECO:0000256" key="1">
    <source>
        <dbReference type="ARBA" id="ARBA00023015"/>
    </source>
</evidence>
<dbReference type="Pfam" id="PF01638">
    <property type="entry name" value="HxlR"/>
    <property type="match status" value="1"/>
</dbReference>
<dbReference type="Gene3D" id="1.10.10.10">
    <property type="entry name" value="Winged helix-like DNA-binding domain superfamily/Winged helix DNA-binding domain"/>
    <property type="match status" value="1"/>
</dbReference>
<dbReference type="InterPro" id="IPR002577">
    <property type="entry name" value="HTH_HxlR"/>
</dbReference>
<sequence>MWTLLILHDAFDGYTRFDQFQESLGISSSMLTTRLKSLVVDGLLERRPYQTSPVRHEYMFTELGRSLHPVIVTLAAWGNSRLTPTERSMILVDAHSGKEVEPVVDAKTGRRLDDSATYVFTAGPAASDAMRIRYATRPAIPADEA</sequence>
<dbReference type="PROSITE" id="PS51118">
    <property type="entry name" value="HTH_HXLR"/>
    <property type="match status" value="1"/>
</dbReference>
<gene>
    <name evidence="5" type="ORF">FPZ41_06010</name>
</gene>
<proteinExistence type="predicted"/>
<protein>
    <submittedName>
        <fullName evidence="5">Helix-turn-helix transcriptional regulator</fullName>
    </submittedName>
</protein>
<evidence type="ECO:0000259" key="4">
    <source>
        <dbReference type="PROSITE" id="PS51118"/>
    </source>
</evidence>
<keyword evidence="3" id="KW-0804">Transcription</keyword>